<name>A0ABU9HQ03_9FLAO</name>
<protein>
    <submittedName>
        <fullName evidence="1">Uncharacterized protein</fullName>
    </submittedName>
</protein>
<dbReference type="RefSeq" id="WP_341701437.1">
    <property type="nucleotide sequence ID" value="NZ_JBBYHU010000037.1"/>
</dbReference>
<sequence>MKTLIIGLTCLITSVFYAQSQEELEFRNRINNIVLNTVPSLIGKDYFILDAIEGHVAAISKINDNYIYYNIKLQHVATDVRTVTTKTIIYRPVFDKIFTNFTPKVGVKKYLSEYVREDYNYSIPGELYFAIYKNGVNTFDTCLPPSLDNKPIESPIEDEVLDFFYYLIVNPNQL</sequence>
<evidence type="ECO:0000313" key="1">
    <source>
        <dbReference type="EMBL" id="MEL1242236.1"/>
    </source>
</evidence>
<gene>
    <name evidence="1" type="ORF">AAEO59_14350</name>
</gene>
<reference evidence="1 2" key="1">
    <citation type="submission" date="2024-04" db="EMBL/GenBank/DDBJ databases">
        <title>Flavobacterium sp. DGU99 16S ribosomal RNA gene Genome sequencing and assembly.</title>
        <authorList>
            <person name="Park S."/>
        </authorList>
    </citation>
    <scope>NUCLEOTIDE SEQUENCE [LARGE SCALE GENOMIC DNA]</scope>
    <source>
        <strain evidence="1 2">DGU99</strain>
    </source>
</reference>
<evidence type="ECO:0000313" key="2">
    <source>
        <dbReference type="Proteomes" id="UP001398556"/>
    </source>
</evidence>
<accession>A0ABU9HQ03</accession>
<proteinExistence type="predicted"/>
<keyword evidence="2" id="KW-1185">Reference proteome</keyword>
<dbReference type="EMBL" id="JBBYHU010000037">
    <property type="protein sequence ID" value="MEL1242236.1"/>
    <property type="molecule type" value="Genomic_DNA"/>
</dbReference>
<dbReference type="Proteomes" id="UP001398556">
    <property type="component" value="Unassembled WGS sequence"/>
</dbReference>
<comment type="caution">
    <text evidence="1">The sequence shown here is derived from an EMBL/GenBank/DDBJ whole genome shotgun (WGS) entry which is preliminary data.</text>
</comment>
<organism evidence="1 2">
    <name type="scientific">Flavobacterium flavipallidum</name>
    <dbReference type="NCBI Taxonomy" id="3139140"/>
    <lineage>
        <taxon>Bacteria</taxon>
        <taxon>Pseudomonadati</taxon>
        <taxon>Bacteroidota</taxon>
        <taxon>Flavobacteriia</taxon>
        <taxon>Flavobacteriales</taxon>
        <taxon>Flavobacteriaceae</taxon>
        <taxon>Flavobacterium</taxon>
    </lineage>
</organism>